<dbReference type="PROSITE" id="PS50893">
    <property type="entry name" value="ABC_TRANSPORTER_2"/>
    <property type="match status" value="1"/>
</dbReference>
<keyword evidence="2 4" id="KW-0067">ATP-binding</keyword>
<feature type="domain" description="ABC transporter" evidence="3">
    <location>
        <begin position="26"/>
        <end position="266"/>
    </location>
</feature>
<dbReference type="Proteomes" id="UP001595722">
    <property type="component" value="Unassembled WGS sequence"/>
</dbReference>
<dbReference type="SUPFAM" id="SSF52540">
    <property type="entry name" value="P-loop containing nucleoside triphosphate hydrolases"/>
    <property type="match status" value="1"/>
</dbReference>
<dbReference type="InterPro" id="IPR003439">
    <property type="entry name" value="ABC_transporter-like_ATP-bd"/>
</dbReference>
<evidence type="ECO:0000256" key="1">
    <source>
        <dbReference type="ARBA" id="ARBA00022741"/>
    </source>
</evidence>
<gene>
    <name evidence="4" type="primary">choV</name>
    <name evidence="4" type="ORF">ACFOMG_00220</name>
</gene>
<dbReference type="PANTHER" id="PTHR43869:SF1">
    <property type="entry name" value="GLYCINE BETAINE_PROLINE BETAINE TRANSPORT SYSTEM ATP-BINDING PROTEIN PROV"/>
    <property type="match status" value="1"/>
</dbReference>
<dbReference type="NCBIfam" id="TIGR03415">
    <property type="entry name" value="ABC_choXWV_ATP"/>
    <property type="match status" value="1"/>
</dbReference>
<evidence type="ECO:0000256" key="2">
    <source>
        <dbReference type="ARBA" id="ARBA00022840"/>
    </source>
</evidence>
<protein>
    <submittedName>
        <fullName evidence="4">Choline ABC transporter ATP-binding protein</fullName>
    </submittedName>
</protein>
<evidence type="ECO:0000313" key="5">
    <source>
        <dbReference type="Proteomes" id="UP001595722"/>
    </source>
</evidence>
<name>A0ABV7VNS8_9GAMM</name>
<dbReference type="RefSeq" id="WP_376864084.1">
    <property type="nucleotide sequence ID" value="NZ_JBHRYB010000001.1"/>
</dbReference>
<dbReference type="PANTHER" id="PTHR43869">
    <property type="entry name" value="GLYCINE BETAINE/PROLINE BETAINE TRANSPORT SYSTEM ATP-BINDING PROTEIN PROV"/>
    <property type="match status" value="1"/>
</dbReference>
<keyword evidence="1" id="KW-0547">Nucleotide-binding</keyword>
<evidence type="ECO:0000259" key="3">
    <source>
        <dbReference type="PROSITE" id="PS50893"/>
    </source>
</evidence>
<accession>A0ABV7VNS8</accession>
<dbReference type="InterPro" id="IPR003593">
    <property type="entry name" value="AAA+_ATPase"/>
</dbReference>
<dbReference type="Pfam" id="PF00005">
    <property type="entry name" value="ABC_tran"/>
    <property type="match status" value="1"/>
</dbReference>
<dbReference type="SMART" id="SM00382">
    <property type="entry name" value="AAA"/>
    <property type="match status" value="1"/>
</dbReference>
<dbReference type="GO" id="GO:0005524">
    <property type="term" value="F:ATP binding"/>
    <property type="evidence" value="ECO:0007669"/>
    <property type="project" value="UniProtKB-KW"/>
</dbReference>
<sequence>MIEIKNLDVIFGNAPEKALNLLDKGCDRDEILDKTGQVLGVKGASLSVNKGEICVLMGLSGSGKSSLLRCVNGLNPITRGEVNIEYQGNMINFAEADEQTQRELRMKTISMVFQKFALMPWLTVAENVAMPLEIQGLDKKSVRKRVAEQLDIVGLSEWADHKPSQLSGGMQQRVGLARALATESDILLMDEPFSALDPLIRSQLQDELLQLQEKLNKTIIFVSHDLDEALKIGNHIAIMKDGEIVQHGNPQEIVMDPADDYVRDFVAHTNPMNVLLARDLMRPIAELNTAEKGYCLSKRHDYWLAADKQSVIHRDSQTALQRFDNAASSAELKMTGTIVSAKTPMRDVLEIRYDTDHAVFIEENNDIVGFVGDKELFHSLLGKMLQND</sequence>
<keyword evidence="5" id="KW-1185">Reference proteome</keyword>
<reference evidence="5" key="1">
    <citation type="journal article" date="2019" name="Int. J. Syst. Evol. Microbiol.">
        <title>The Global Catalogue of Microorganisms (GCM) 10K type strain sequencing project: providing services to taxonomists for standard genome sequencing and annotation.</title>
        <authorList>
            <consortium name="The Broad Institute Genomics Platform"/>
            <consortium name="The Broad Institute Genome Sequencing Center for Infectious Disease"/>
            <person name="Wu L."/>
            <person name="Ma J."/>
        </authorList>
    </citation>
    <scope>NUCLEOTIDE SEQUENCE [LARGE SCALE GENOMIC DNA]</scope>
    <source>
        <strain evidence="5">KCTC 42424</strain>
    </source>
</reference>
<comment type="caution">
    <text evidence="4">The sequence shown here is derived from an EMBL/GenBank/DDBJ whole genome shotgun (WGS) entry which is preliminary data.</text>
</comment>
<dbReference type="InterPro" id="IPR027417">
    <property type="entry name" value="P-loop_NTPase"/>
</dbReference>
<dbReference type="InterPro" id="IPR051921">
    <property type="entry name" value="ABC_osmolyte_uptake_ATP-bind"/>
</dbReference>
<evidence type="ECO:0000313" key="4">
    <source>
        <dbReference type="EMBL" id="MFC3678532.1"/>
    </source>
</evidence>
<dbReference type="InterPro" id="IPR022473">
    <property type="entry name" value="ABC_trnsptr_Choline_ATP-bd"/>
</dbReference>
<dbReference type="Gene3D" id="3.40.50.300">
    <property type="entry name" value="P-loop containing nucleotide triphosphate hydrolases"/>
    <property type="match status" value="1"/>
</dbReference>
<dbReference type="PROSITE" id="PS00211">
    <property type="entry name" value="ABC_TRANSPORTER_1"/>
    <property type="match status" value="1"/>
</dbReference>
<proteinExistence type="predicted"/>
<dbReference type="InterPro" id="IPR017871">
    <property type="entry name" value="ABC_transporter-like_CS"/>
</dbReference>
<dbReference type="EMBL" id="JBHRYB010000001">
    <property type="protein sequence ID" value="MFC3678532.1"/>
    <property type="molecule type" value="Genomic_DNA"/>
</dbReference>
<organism evidence="4 5">
    <name type="scientific">Bacterioplanoides pacificum</name>
    <dbReference type="NCBI Taxonomy" id="1171596"/>
    <lineage>
        <taxon>Bacteria</taxon>
        <taxon>Pseudomonadati</taxon>
        <taxon>Pseudomonadota</taxon>
        <taxon>Gammaproteobacteria</taxon>
        <taxon>Oceanospirillales</taxon>
        <taxon>Oceanospirillaceae</taxon>
        <taxon>Bacterioplanoides</taxon>
    </lineage>
</organism>